<reference evidence="1" key="2">
    <citation type="journal article" date="2022" name="Res Sq">
        <title>Comparative Genomics Reveals Insights into the Divergent Evolution of Astigmatic Mites and Household Pest Adaptations.</title>
        <authorList>
            <person name="Xiong Q."/>
            <person name="Wan A.T.-Y."/>
            <person name="Liu X.-Y."/>
            <person name="Fung C.S.-H."/>
            <person name="Xiao X."/>
            <person name="Malainual N."/>
            <person name="Hou J."/>
            <person name="Wang L."/>
            <person name="Wang M."/>
            <person name="Yang K."/>
            <person name="Cui Y."/>
            <person name="Leung E."/>
            <person name="Nong W."/>
            <person name="Shin S.-K."/>
            <person name="Au S."/>
            <person name="Jeong K.Y."/>
            <person name="Chew F.T."/>
            <person name="Hui J."/>
            <person name="Leung T.F."/>
            <person name="Tungtrongchitr A."/>
            <person name="Zhong N."/>
            <person name="Liu Z."/>
            <person name="Tsui S."/>
        </authorList>
    </citation>
    <scope>NUCLEOTIDE SEQUENCE</scope>
    <source>
        <strain evidence="1">Derf</strain>
        <tissue evidence="1">Whole organism</tissue>
    </source>
</reference>
<name>A0A922LC06_DERFA</name>
<evidence type="ECO:0000313" key="2">
    <source>
        <dbReference type="Proteomes" id="UP000790347"/>
    </source>
</evidence>
<protein>
    <submittedName>
        <fullName evidence="1">Uncharacterized protein</fullName>
    </submittedName>
</protein>
<gene>
    <name evidence="1" type="ORF">DERF_006264</name>
</gene>
<dbReference type="Proteomes" id="UP000790347">
    <property type="component" value="Unassembled WGS sequence"/>
</dbReference>
<reference evidence="1" key="1">
    <citation type="submission" date="2013-05" db="EMBL/GenBank/DDBJ databases">
        <authorList>
            <person name="Yim A.K.Y."/>
            <person name="Chan T.F."/>
            <person name="Ji K.M."/>
            <person name="Liu X.Y."/>
            <person name="Zhou J.W."/>
            <person name="Li R.Q."/>
            <person name="Yang K.Y."/>
            <person name="Li J."/>
            <person name="Li M."/>
            <person name="Law P.T.W."/>
            <person name="Wu Y.L."/>
            <person name="Cai Z.L."/>
            <person name="Qin H."/>
            <person name="Bao Y."/>
            <person name="Leung R.K.K."/>
            <person name="Ng P.K.S."/>
            <person name="Zou J."/>
            <person name="Zhong X.J."/>
            <person name="Ran P.X."/>
            <person name="Zhong N.S."/>
            <person name="Liu Z.G."/>
            <person name="Tsui S.K.W."/>
        </authorList>
    </citation>
    <scope>NUCLEOTIDE SEQUENCE</scope>
    <source>
        <strain evidence="1">Derf</strain>
        <tissue evidence="1">Whole organism</tissue>
    </source>
</reference>
<accession>A0A922LC06</accession>
<organism evidence="1 2">
    <name type="scientific">Dermatophagoides farinae</name>
    <name type="common">American house dust mite</name>
    <dbReference type="NCBI Taxonomy" id="6954"/>
    <lineage>
        <taxon>Eukaryota</taxon>
        <taxon>Metazoa</taxon>
        <taxon>Ecdysozoa</taxon>
        <taxon>Arthropoda</taxon>
        <taxon>Chelicerata</taxon>
        <taxon>Arachnida</taxon>
        <taxon>Acari</taxon>
        <taxon>Acariformes</taxon>
        <taxon>Sarcoptiformes</taxon>
        <taxon>Astigmata</taxon>
        <taxon>Psoroptidia</taxon>
        <taxon>Analgoidea</taxon>
        <taxon>Pyroglyphidae</taxon>
        <taxon>Dermatophagoidinae</taxon>
        <taxon>Dermatophagoides</taxon>
    </lineage>
</organism>
<keyword evidence="2" id="KW-1185">Reference proteome</keyword>
<comment type="caution">
    <text evidence="1">The sequence shown here is derived from an EMBL/GenBank/DDBJ whole genome shotgun (WGS) entry which is preliminary data.</text>
</comment>
<sequence length="108" mass="12263">MLWNLGVTLQPGILAYVSTIAKECVNNANSFAFEYNSNAVLLVSKSFLISAIISPKRRKNSSCGFFELKFFPFGFGGTAETTNFDFVVLEKFFLYDFLNRIGRDFQNF</sequence>
<evidence type="ECO:0000313" key="1">
    <source>
        <dbReference type="EMBL" id="KAH9522700.1"/>
    </source>
</evidence>
<proteinExistence type="predicted"/>
<dbReference type="EMBL" id="ASGP02000002">
    <property type="protein sequence ID" value="KAH9522700.1"/>
    <property type="molecule type" value="Genomic_DNA"/>
</dbReference>
<dbReference type="AlphaFoldDB" id="A0A922LC06"/>